<dbReference type="EMBL" id="ML978156">
    <property type="protein sequence ID" value="KAF2035721.1"/>
    <property type="molecule type" value="Genomic_DNA"/>
</dbReference>
<evidence type="ECO:0000256" key="1">
    <source>
        <dbReference type="ARBA" id="ARBA00005495"/>
    </source>
</evidence>
<feature type="non-terminal residue" evidence="5">
    <location>
        <position position="1"/>
    </location>
</feature>
<feature type="domain" description="CENP-V/GFA" evidence="4">
    <location>
        <begin position="36"/>
        <end position="153"/>
    </location>
</feature>
<dbReference type="InterPro" id="IPR006913">
    <property type="entry name" value="CENP-V/GFA"/>
</dbReference>
<protein>
    <recommendedName>
        <fullName evidence="4">CENP-V/GFA domain-containing protein</fullName>
    </recommendedName>
</protein>
<evidence type="ECO:0000313" key="6">
    <source>
        <dbReference type="Proteomes" id="UP000799777"/>
    </source>
</evidence>
<dbReference type="Proteomes" id="UP000799777">
    <property type="component" value="Unassembled WGS sequence"/>
</dbReference>
<dbReference type="OrthoDB" id="2993351at2759"/>
<dbReference type="Gene3D" id="2.170.150.70">
    <property type="match status" value="1"/>
</dbReference>
<name>A0A9P4HMK2_9PLEO</name>
<keyword evidence="2" id="KW-0479">Metal-binding</keyword>
<dbReference type="PANTHER" id="PTHR28620">
    <property type="entry name" value="CENTROMERE PROTEIN V"/>
    <property type="match status" value="1"/>
</dbReference>
<sequence length="173" mass="19128">ITPILHPPLDTMTDAELKSAFLSQLPTFNPSDTETYPATCHCGLVRLSVILSPPLPRHPIGSCDCSICLKNGYLLVYPTRDKVVFISGEESLKTYTFGSQRNLHRFCIECGSSVYFDPQLGTLGDEGDPDLLGVNVRMFRGISLDGLNIYSFDGYSKRPFLGDAEHLKPVKEV</sequence>
<gene>
    <name evidence="5" type="ORF">EK21DRAFT_53298</name>
</gene>
<dbReference type="InterPro" id="IPR011057">
    <property type="entry name" value="Mss4-like_sf"/>
</dbReference>
<dbReference type="AlphaFoldDB" id="A0A9P4HMK2"/>
<evidence type="ECO:0000256" key="2">
    <source>
        <dbReference type="ARBA" id="ARBA00022723"/>
    </source>
</evidence>
<evidence type="ECO:0000259" key="4">
    <source>
        <dbReference type="PROSITE" id="PS51891"/>
    </source>
</evidence>
<comment type="caution">
    <text evidence="5">The sequence shown here is derived from an EMBL/GenBank/DDBJ whole genome shotgun (WGS) entry which is preliminary data.</text>
</comment>
<dbReference type="Pfam" id="PF04828">
    <property type="entry name" value="GFA"/>
    <property type="match status" value="1"/>
</dbReference>
<dbReference type="SUPFAM" id="SSF51316">
    <property type="entry name" value="Mss4-like"/>
    <property type="match status" value="1"/>
</dbReference>
<dbReference type="GO" id="GO:0016846">
    <property type="term" value="F:carbon-sulfur lyase activity"/>
    <property type="evidence" value="ECO:0007669"/>
    <property type="project" value="InterPro"/>
</dbReference>
<reference evidence="5" key="1">
    <citation type="journal article" date="2020" name="Stud. Mycol.">
        <title>101 Dothideomycetes genomes: a test case for predicting lifestyles and emergence of pathogens.</title>
        <authorList>
            <person name="Haridas S."/>
            <person name="Albert R."/>
            <person name="Binder M."/>
            <person name="Bloem J."/>
            <person name="Labutti K."/>
            <person name="Salamov A."/>
            <person name="Andreopoulos B."/>
            <person name="Baker S."/>
            <person name="Barry K."/>
            <person name="Bills G."/>
            <person name="Bluhm B."/>
            <person name="Cannon C."/>
            <person name="Castanera R."/>
            <person name="Culley D."/>
            <person name="Daum C."/>
            <person name="Ezra D."/>
            <person name="Gonzalez J."/>
            <person name="Henrissat B."/>
            <person name="Kuo A."/>
            <person name="Liang C."/>
            <person name="Lipzen A."/>
            <person name="Lutzoni F."/>
            <person name="Magnuson J."/>
            <person name="Mondo S."/>
            <person name="Nolan M."/>
            <person name="Ohm R."/>
            <person name="Pangilinan J."/>
            <person name="Park H.-J."/>
            <person name="Ramirez L."/>
            <person name="Alfaro M."/>
            <person name="Sun H."/>
            <person name="Tritt A."/>
            <person name="Yoshinaga Y."/>
            <person name="Zwiers L.-H."/>
            <person name="Turgeon B."/>
            <person name="Goodwin S."/>
            <person name="Spatafora J."/>
            <person name="Crous P."/>
            <person name="Grigoriev I."/>
        </authorList>
    </citation>
    <scope>NUCLEOTIDE SEQUENCE</scope>
    <source>
        <strain evidence="5">CBS 110217</strain>
    </source>
</reference>
<evidence type="ECO:0000313" key="5">
    <source>
        <dbReference type="EMBL" id="KAF2035721.1"/>
    </source>
</evidence>
<evidence type="ECO:0000256" key="3">
    <source>
        <dbReference type="ARBA" id="ARBA00022833"/>
    </source>
</evidence>
<dbReference type="InterPro" id="IPR052355">
    <property type="entry name" value="CENP-V-like"/>
</dbReference>
<dbReference type="GO" id="GO:0046872">
    <property type="term" value="F:metal ion binding"/>
    <property type="evidence" value="ECO:0007669"/>
    <property type="project" value="UniProtKB-KW"/>
</dbReference>
<organism evidence="5 6">
    <name type="scientific">Setomelanomma holmii</name>
    <dbReference type="NCBI Taxonomy" id="210430"/>
    <lineage>
        <taxon>Eukaryota</taxon>
        <taxon>Fungi</taxon>
        <taxon>Dikarya</taxon>
        <taxon>Ascomycota</taxon>
        <taxon>Pezizomycotina</taxon>
        <taxon>Dothideomycetes</taxon>
        <taxon>Pleosporomycetidae</taxon>
        <taxon>Pleosporales</taxon>
        <taxon>Pleosporineae</taxon>
        <taxon>Phaeosphaeriaceae</taxon>
        <taxon>Setomelanomma</taxon>
    </lineage>
</organism>
<comment type="similarity">
    <text evidence="1">Belongs to the Gfa family.</text>
</comment>
<accession>A0A9P4HMK2</accession>
<dbReference type="PROSITE" id="PS51891">
    <property type="entry name" value="CENP_V_GFA"/>
    <property type="match status" value="1"/>
</dbReference>
<dbReference type="PANTHER" id="PTHR28620:SF1">
    <property type="entry name" value="CENP-V_GFA DOMAIN-CONTAINING PROTEIN"/>
    <property type="match status" value="1"/>
</dbReference>
<keyword evidence="6" id="KW-1185">Reference proteome</keyword>
<proteinExistence type="inferred from homology"/>
<keyword evidence="3" id="KW-0862">Zinc</keyword>